<feature type="non-terminal residue" evidence="1">
    <location>
        <position position="130"/>
    </location>
</feature>
<gene>
    <name evidence="1" type="ORF">DFH08DRAFT_644219</name>
</gene>
<protein>
    <recommendedName>
        <fullName evidence="3">Tetratricopeptide repeat protein</fullName>
    </recommendedName>
</protein>
<dbReference type="SUPFAM" id="SSF48452">
    <property type="entry name" value="TPR-like"/>
    <property type="match status" value="1"/>
</dbReference>
<proteinExistence type="predicted"/>
<dbReference type="Gene3D" id="1.25.40.10">
    <property type="entry name" value="Tetratricopeptide repeat domain"/>
    <property type="match status" value="1"/>
</dbReference>
<organism evidence="1 2">
    <name type="scientific">Mycena albidolilacea</name>
    <dbReference type="NCBI Taxonomy" id="1033008"/>
    <lineage>
        <taxon>Eukaryota</taxon>
        <taxon>Fungi</taxon>
        <taxon>Dikarya</taxon>
        <taxon>Basidiomycota</taxon>
        <taxon>Agaricomycotina</taxon>
        <taxon>Agaricomycetes</taxon>
        <taxon>Agaricomycetidae</taxon>
        <taxon>Agaricales</taxon>
        <taxon>Marasmiineae</taxon>
        <taxon>Mycenaceae</taxon>
        <taxon>Mycena</taxon>
    </lineage>
</organism>
<evidence type="ECO:0000313" key="2">
    <source>
        <dbReference type="Proteomes" id="UP001218218"/>
    </source>
</evidence>
<name>A0AAD7A420_9AGAR</name>
<dbReference type="AlphaFoldDB" id="A0AAD7A420"/>
<dbReference type="InterPro" id="IPR011990">
    <property type="entry name" value="TPR-like_helical_dom_sf"/>
</dbReference>
<evidence type="ECO:0008006" key="3">
    <source>
        <dbReference type="Google" id="ProtNLM"/>
    </source>
</evidence>
<sequence length="130" mass="13888">ANAFHALSLRLVTSGTAEQALLNAETATKLYHELVALAPRHLPTLASSLRNVGSILWAVGRRDEAISACEEAVGIMRKLVNSETYFLPDLAEALDQLADYLAEKGDVGVAAAVGDECAEVRREFAALPPE</sequence>
<feature type="non-terminal residue" evidence="1">
    <location>
        <position position="1"/>
    </location>
</feature>
<dbReference type="Pfam" id="PF13374">
    <property type="entry name" value="TPR_10"/>
    <property type="match status" value="1"/>
</dbReference>
<dbReference type="EMBL" id="JARIHO010000016">
    <property type="protein sequence ID" value="KAJ7349131.1"/>
    <property type="molecule type" value="Genomic_DNA"/>
</dbReference>
<reference evidence="1" key="1">
    <citation type="submission" date="2023-03" db="EMBL/GenBank/DDBJ databases">
        <title>Massive genome expansion in bonnet fungi (Mycena s.s.) driven by repeated elements and novel gene families across ecological guilds.</title>
        <authorList>
            <consortium name="Lawrence Berkeley National Laboratory"/>
            <person name="Harder C.B."/>
            <person name="Miyauchi S."/>
            <person name="Viragh M."/>
            <person name="Kuo A."/>
            <person name="Thoen E."/>
            <person name="Andreopoulos B."/>
            <person name="Lu D."/>
            <person name="Skrede I."/>
            <person name="Drula E."/>
            <person name="Henrissat B."/>
            <person name="Morin E."/>
            <person name="Kohler A."/>
            <person name="Barry K."/>
            <person name="LaButti K."/>
            <person name="Morin E."/>
            <person name="Salamov A."/>
            <person name="Lipzen A."/>
            <person name="Mereny Z."/>
            <person name="Hegedus B."/>
            <person name="Baldrian P."/>
            <person name="Stursova M."/>
            <person name="Weitz H."/>
            <person name="Taylor A."/>
            <person name="Grigoriev I.V."/>
            <person name="Nagy L.G."/>
            <person name="Martin F."/>
            <person name="Kauserud H."/>
        </authorList>
    </citation>
    <scope>NUCLEOTIDE SEQUENCE</scope>
    <source>
        <strain evidence="1">CBHHK002</strain>
    </source>
</reference>
<accession>A0AAD7A420</accession>
<keyword evidence="2" id="KW-1185">Reference proteome</keyword>
<comment type="caution">
    <text evidence="1">The sequence shown here is derived from an EMBL/GenBank/DDBJ whole genome shotgun (WGS) entry which is preliminary data.</text>
</comment>
<evidence type="ECO:0000313" key="1">
    <source>
        <dbReference type="EMBL" id="KAJ7349131.1"/>
    </source>
</evidence>
<dbReference type="Proteomes" id="UP001218218">
    <property type="component" value="Unassembled WGS sequence"/>
</dbReference>